<dbReference type="FunFam" id="3.40.50.300:FF:000345">
    <property type="entry name" value="AAA family ATPase"/>
    <property type="match status" value="1"/>
</dbReference>
<organism evidence="8 9">
    <name type="scientific">Paenirhodobacter hankyongi</name>
    <dbReference type="NCBI Taxonomy" id="2294033"/>
    <lineage>
        <taxon>Bacteria</taxon>
        <taxon>Pseudomonadati</taxon>
        <taxon>Pseudomonadota</taxon>
        <taxon>Alphaproteobacteria</taxon>
        <taxon>Rhodobacterales</taxon>
        <taxon>Rhodobacter group</taxon>
        <taxon>Paenirhodobacter</taxon>
    </lineage>
</organism>
<dbReference type="Gene3D" id="3.40.50.300">
    <property type="entry name" value="P-loop containing nucleotide triphosphate hydrolases"/>
    <property type="match status" value="1"/>
</dbReference>
<dbReference type="AlphaFoldDB" id="A0A421BSK8"/>
<dbReference type="InterPro" id="IPR003593">
    <property type="entry name" value="AAA+_ATPase"/>
</dbReference>
<dbReference type="InterPro" id="IPR021886">
    <property type="entry name" value="MgsA_C"/>
</dbReference>
<dbReference type="GO" id="GO:0003677">
    <property type="term" value="F:DNA binding"/>
    <property type="evidence" value="ECO:0007669"/>
    <property type="project" value="InterPro"/>
</dbReference>
<evidence type="ECO:0000256" key="2">
    <source>
        <dbReference type="ARBA" id="ARBA00008959"/>
    </source>
</evidence>
<feature type="compositionally biased region" description="Basic and acidic residues" evidence="6">
    <location>
        <begin position="8"/>
        <end position="21"/>
    </location>
</feature>
<dbReference type="FunFam" id="1.20.272.10:FF:000001">
    <property type="entry name" value="Putative AAA family ATPase"/>
    <property type="match status" value="1"/>
</dbReference>
<dbReference type="SUPFAM" id="SSF48019">
    <property type="entry name" value="post-AAA+ oligomerization domain-like"/>
    <property type="match status" value="1"/>
</dbReference>
<comment type="function">
    <text evidence="1">DNA-dependent ATPase that plays important roles in cellular responses to stalled DNA replication processes.</text>
</comment>
<dbReference type="EMBL" id="RCHI01000004">
    <property type="protein sequence ID" value="RLL71260.1"/>
    <property type="molecule type" value="Genomic_DNA"/>
</dbReference>
<evidence type="ECO:0000256" key="1">
    <source>
        <dbReference type="ARBA" id="ARBA00002393"/>
    </source>
</evidence>
<proteinExistence type="inferred from homology"/>
<dbReference type="RefSeq" id="WP_121531587.1">
    <property type="nucleotide sequence ID" value="NZ_RCHI01000004.1"/>
</dbReference>
<name>A0A421BSK8_9RHOB</name>
<evidence type="ECO:0000313" key="9">
    <source>
        <dbReference type="Proteomes" id="UP000279673"/>
    </source>
</evidence>
<dbReference type="PANTHER" id="PTHR13779">
    <property type="entry name" value="WERNER HELICASE-INTERACTING PROTEIN 1 FAMILY MEMBER"/>
    <property type="match status" value="1"/>
</dbReference>
<keyword evidence="4" id="KW-0547">Nucleotide-binding</keyword>
<evidence type="ECO:0000256" key="5">
    <source>
        <dbReference type="ARBA" id="ARBA00022840"/>
    </source>
</evidence>
<dbReference type="GO" id="GO:0000731">
    <property type="term" value="P:DNA synthesis involved in DNA repair"/>
    <property type="evidence" value="ECO:0007669"/>
    <property type="project" value="TreeGrafter"/>
</dbReference>
<dbReference type="Proteomes" id="UP000279673">
    <property type="component" value="Unassembled WGS sequence"/>
</dbReference>
<dbReference type="Pfam" id="PF16193">
    <property type="entry name" value="AAA_assoc_2"/>
    <property type="match status" value="1"/>
</dbReference>
<feature type="region of interest" description="Disordered" evidence="6">
    <location>
        <begin position="1"/>
        <end position="21"/>
    </location>
</feature>
<reference evidence="8 9" key="1">
    <citation type="submission" date="2018-10" db="EMBL/GenBank/DDBJ databases">
        <title>Rhodobacter sp . BO-81.</title>
        <authorList>
            <person name="Im W.T."/>
        </authorList>
    </citation>
    <scope>NUCLEOTIDE SEQUENCE [LARGE SCALE GENOMIC DNA]</scope>
    <source>
        <strain evidence="8 9">BO-81</strain>
    </source>
</reference>
<keyword evidence="5" id="KW-0067">ATP-binding</keyword>
<accession>A0A421BSK8</accession>
<protein>
    <recommendedName>
        <fullName evidence="3">Replication-associated recombination protein A</fullName>
    </recommendedName>
</protein>
<dbReference type="Gene3D" id="1.10.3710.10">
    <property type="entry name" value="DNA polymerase III clamp loader subunits, C-terminal domain"/>
    <property type="match status" value="1"/>
</dbReference>
<dbReference type="CDD" id="cd00009">
    <property type="entry name" value="AAA"/>
    <property type="match status" value="1"/>
</dbReference>
<dbReference type="SUPFAM" id="SSF52540">
    <property type="entry name" value="P-loop containing nucleoside triphosphate hydrolases"/>
    <property type="match status" value="1"/>
</dbReference>
<dbReference type="GO" id="GO:0006261">
    <property type="term" value="P:DNA-templated DNA replication"/>
    <property type="evidence" value="ECO:0007669"/>
    <property type="project" value="TreeGrafter"/>
</dbReference>
<dbReference type="InterPro" id="IPR032423">
    <property type="entry name" value="AAA_assoc_2"/>
</dbReference>
<sequence length="436" mass="48285">MSDLFDSPTREPAHEAPRPLADRIRPQHLAEVIGQEHVLGPEAPLGAMLAAGSLSSIILWGPPGVGKTTIARLLASETDRAFVQISAIFTGVPELRKVFEAAKLRFSQGKGTLLFVDEIHRFNKAQQDSFLPYMEDGTILLVGATTENPSFELNAAVLSRAQVLILERLSLASLERLAQRAEKALDRALPLKAPAREALLEMADGDGRALLNLIEQVMAWKVAAPLDTEALSARLMRRAAKYDKSGDEHYNLISALHKSVRGSDPDAALYWYARMLEGGEDPRYLARRLVRMAVEDIALADPQAQTVCLHAWETYERLGSPEGELALAQAVIYLALAPKSNAGYIAYKAARAAAKKTGSEPPPRHILNAPTRLMEEQGFGAGYQYDHDAEDGFSGQNYFPETMKRPIFYAPVERGFERELKKRVDWFAKLRDKRKT</sequence>
<dbReference type="GO" id="GO:0016887">
    <property type="term" value="F:ATP hydrolysis activity"/>
    <property type="evidence" value="ECO:0007669"/>
    <property type="project" value="InterPro"/>
</dbReference>
<comment type="similarity">
    <text evidence="2">Belongs to the AAA ATPase family. RarA/MGS1/WRNIP1 subfamily.</text>
</comment>
<dbReference type="Pfam" id="PF12002">
    <property type="entry name" value="MgsA_C"/>
    <property type="match status" value="1"/>
</dbReference>
<dbReference type="InterPro" id="IPR027417">
    <property type="entry name" value="P-loop_NTPase"/>
</dbReference>
<dbReference type="GO" id="GO:0005524">
    <property type="term" value="F:ATP binding"/>
    <property type="evidence" value="ECO:0007669"/>
    <property type="project" value="UniProtKB-KW"/>
</dbReference>
<evidence type="ECO:0000256" key="6">
    <source>
        <dbReference type="SAM" id="MobiDB-lite"/>
    </source>
</evidence>
<evidence type="ECO:0000256" key="4">
    <source>
        <dbReference type="ARBA" id="ARBA00022741"/>
    </source>
</evidence>
<evidence type="ECO:0000259" key="7">
    <source>
        <dbReference type="SMART" id="SM00382"/>
    </source>
</evidence>
<keyword evidence="9" id="KW-1185">Reference proteome</keyword>
<dbReference type="CDD" id="cd18139">
    <property type="entry name" value="HLD_clamp_RarA"/>
    <property type="match status" value="1"/>
</dbReference>
<dbReference type="Gene3D" id="1.20.272.10">
    <property type="match status" value="1"/>
</dbReference>
<dbReference type="SMART" id="SM00382">
    <property type="entry name" value="AAA"/>
    <property type="match status" value="1"/>
</dbReference>
<gene>
    <name evidence="8" type="ORF">DYS74_05115</name>
</gene>
<evidence type="ECO:0000256" key="3">
    <source>
        <dbReference type="ARBA" id="ARBA00020776"/>
    </source>
</evidence>
<evidence type="ECO:0000313" key="8">
    <source>
        <dbReference type="EMBL" id="RLL71260.1"/>
    </source>
</evidence>
<dbReference type="PANTHER" id="PTHR13779:SF7">
    <property type="entry name" value="ATPASE WRNIP1"/>
    <property type="match status" value="1"/>
</dbReference>
<dbReference type="GO" id="GO:0017116">
    <property type="term" value="F:single-stranded DNA helicase activity"/>
    <property type="evidence" value="ECO:0007669"/>
    <property type="project" value="TreeGrafter"/>
</dbReference>
<dbReference type="InterPro" id="IPR051314">
    <property type="entry name" value="AAA_ATPase_RarA/MGS1/WRNIP1"/>
</dbReference>
<dbReference type="GO" id="GO:0008047">
    <property type="term" value="F:enzyme activator activity"/>
    <property type="evidence" value="ECO:0007669"/>
    <property type="project" value="TreeGrafter"/>
</dbReference>
<feature type="domain" description="AAA+ ATPase" evidence="7">
    <location>
        <begin position="53"/>
        <end position="171"/>
    </location>
</feature>
<dbReference type="InterPro" id="IPR008921">
    <property type="entry name" value="DNA_pol3_clamp-load_cplx_C"/>
</dbReference>
<dbReference type="InterPro" id="IPR003959">
    <property type="entry name" value="ATPase_AAA_core"/>
</dbReference>
<dbReference type="Pfam" id="PF00004">
    <property type="entry name" value="AAA"/>
    <property type="match status" value="1"/>
</dbReference>
<comment type="caution">
    <text evidence="8">The sequence shown here is derived from an EMBL/GenBank/DDBJ whole genome shotgun (WGS) entry which is preliminary data.</text>
</comment>